<dbReference type="RefSeq" id="WP_003111048.1">
    <property type="nucleotide sequence ID" value="NC_008463.1"/>
</dbReference>
<proteinExistence type="predicted"/>
<gene>
    <name evidence="1" type="ordered locus">PA14_35800</name>
</gene>
<sequence>MAKDDEKYRWDWATQTFPTIDPHSKIKHQIIDDYIQAYIDVLMRNQQMPLLGLSIVDGFSGGGIYNDSAGGHHFGSPVIALEAIQESEVRNNVGRIKHRPICSQHHFVDVKPKNTACLHAVLASRGHQARIGQDIHLHTAEFTKALPAIAQSLKAFGKSERVLFLLDQYGYGDVPFGQIKWIFQHLSNAEVLLTFNVDFLITYLADRHANRKAIASIGLEQYVPWEQLRHLKAHSSQDWQYLIQRYLSDGIKQESGAQFMTVFFIRPHGTNPMAYWFIHLANSYRANDVMKAIHWKYGNNFSHLLSPSCFFGYDANRDVGVTGQPDLLCEGEHQFDQVTDTRIRGELSELLPKQVFEVERRPFIQLMTELTNFTMADESRVKLALDVAVANGDIQAVDKEGKSRRRKGTSIKSTDILIAPPQKTFFFFPQQKKTSRDT</sequence>
<accession>A0A0H2ZAZ5</accession>
<dbReference type="AlphaFoldDB" id="A0A0H2ZAZ5"/>
<dbReference type="InterPro" id="IPR031009">
    <property type="entry name" value="Tcm_partner"/>
</dbReference>
<protein>
    <recommendedName>
        <fullName evidence="3">Three-Cys-motif partner protein TcmP</fullName>
    </recommendedName>
</protein>
<dbReference type="NCBIfam" id="TIGR04474">
    <property type="entry name" value="tcm_partner"/>
    <property type="match status" value="1"/>
</dbReference>
<name>A0A0H2ZAZ5_PSEAB</name>
<dbReference type="Proteomes" id="UP000000653">
    <property type="component" value="Chromosome"/>
</dbReference>
<organism evidence="1 2">
    <name type="scientific">Pseudomonas aeruginosa (strain UCBPP-PA14)</name>
    <dbReference type="NCBI Taxonomy" id="208963"/>
    <lineage>
        <taxon>Bacteria</taxon>
        <taxon>Pseudomonadati</taxon>
        <taxon>Pseudomonadota</taxon>
        <taxon>Gammaproteobacteria</taxon>
        <taxon>Pseudomonadales</taxon>
        <taxon>Pseudomonadaceae</taxon>
        <taxon>Pseudomonas</taxon>
    </lineage>
</organism>
<dbReference type="KEGG" id="pau:PA14_35800"/>
<reference evidence="1 2" key="1">
    <citation type="journal article" date="2006" name="Genome Biol.">
        <title>Genomic analysis reveals that Pseudomonas aeruginosa virulence is combinatorial.</title>
        <authorList>
            <person name="Lee D.G."/>
            <person name="Urbach J.M."/>
            <person name="Wu G."/>
            <person name="Liberati N.T."/>
            <person name="Feinbaum R.L."/>
            <person name="Miyata S."/>
            <person name="Diggins L.T."/>
            <person name="He J."/>
            <person name="Saucier M."/>
            <person name="Deziel E."/>
            <person name="Friedman L."/>
            <person name="Li L."/>
            <person name="Grills G."/>
            <person name="Montgomery K."/>
            <person name="Kucherlapati R."/>
            <person name="Rahme L.G."/>
            <person name="Ausubel F.M."/>
        </authorList>
    </citation>
    <scope>NUCLEOTIDE SEQUENCE [LARGE SCALE GENOMIC DNA]</scope>
    <source>
        <strain evidence="1 2">UCBPP-PA14</strain>
    </source>
</reference>
<dbReference type="EMBL" id="CP000438">
    <property type="protein sequence ID" value="ABJ11407.1"/>
    <property type="molecule type" value="Genomic_DNA"/>
</dbReference>
<evidence type="ECO:0008006" key="3">
    <source>
        <dbReference type="Google" id="ProtNLM"/>
    </source>
</evidence>
<dbReference type="BioCyc" id="PAER208963:G1G74-3005-MONOMER"/>
<evidence type="ECO:0000313" key="1">
    <source>
        <dbReference type="EMBL" id="ABJ11407.1"/>
    </source>
</evidence>
<evidence type="ECO:0000313" key="2">
    <source>
        <dbReference type="Proteomes" id="UP000000653"/>
    </source>
</evidence>
<dbReference type="HOGENOM" id="CLU_053483_0_0_6"/>